<name>A0ABT3Z5T5_9HYPH</name>
<evidence type="ECO:0000313" key="4">
    <source>
        <dbReference type="Proteomes" id="UP001073227"/>
    </source>
</evidence>
<comment type="similarity">
    <text evidence="1">Belongs to the cycloisomerase 2 family.</text>
</comment>
<dbReference type="Gene3D" id="2.130.10.10">
    <property type="entry name" value="YVTN repeat-like/Quinoprotein amine dehydrogenase"/>
    <property type="match status" value="1"/>
</dbReference>
<reference evidence="3" key="1">
    <citation type="submission" date="2022-10" db="EMBL/GenBank/DDBJ databases">
        <title>Hoeflea sp. G2-23, isolated from marine algae.</title>
        <authorList>
            <person name="Kristyanto S."/>
            <person name="Kim J.M."/>
            <person name="Jeon C.O."/>
        </authorList>
    </citation>
    <scope>NUCLEOTIDE SEQUENCE</scope>
    <source>
        <strain evidence="3">G2-23</strain>
    </source>
</reference>
<keyword evidence="4" id="KW-1185">Reference proteome</keyword>
<protein>
    <submittedName>
        <fullName evidence="3">Lactonase family protein</fullName>
    </submittedName>
</protein>
<keyword evidence="2" id="KW-0119">Carbohydrate metabolism</keyword>
<dbReference type="SUPFAM" id="SSF51004">
    <property type="entry name" value="C-terminal (heme d1) domain of cytochrome cd1-nitrite reductase"/>
    <property type="match status" value="1"/>
</dbReference>
<evidence type="ECO:0000313" key="3">
    <source>
        <dbReference type="EMBL" id="MCY0147127.1"/>
    </source>
</evidence>
<dbReference type="InterPro" id="IPR015943">
    <property type="entry name" value="WD40/YVTN_repeat-like_dom_sf"/>
</dbReference>
<dbReference type="InterPro" id="IPR050282">
    <property type="entry name" value="Cycloisomerase_2"/>
</dbReference>
<dbReference type="InterPro" id="IPR011048">
    <property type="entry name" value="Haem_d1_sf"/>
</dbReference>
<comment type="caution">
    <text evidence="3">The sequence shown here is derived from an EMBL/GenBank/DDBJ whole genome shotgun (WGS) entry which is preliminary data.</text>
</comment>
<dbReference type="Proteomes" id="UP001073227">
    <property type="component" value="Unassembled WGS sequence"/>
</dbReference>
<proteinExistence type="inferred from homology"/>
<dbReference type="PANTHER" id="PTHR30344:SF1">
    <property type="entry name" value="6-PHOSPHOGLUCONOLACTONASE"/>
    <property type="match status" value="1"/>
</dbReference>
<dbReference type="PANTHER" id="PTHR30344">
    <property type="entry name" value="6-PHOSPHOGLUCONOLACTONASE-RELATED"/>
    <property type="match status" value="1"/>
</dbReference>
<dbReference type="Pfam" id="PF10282">
    <property type="entry name" value="Lactonase"/>
    <property type="match status" value="1"/>
</dbReference>
<dbReference type="EMBL" id="JAOVZR010000001">
    <property type="protein sequence ID" value="MCY0147127.1"/>
    <property type="molecule type" value="Genomic_DNA"/>
</dbReference>
<keyword evidence="2" id="KW-0313">Glucose metabolism</keyword>
<organism evidence="3 4">
    <name type="scientific">Hoeflea algicola</name>
    <dbReference type="NCBI Taxonomy" id="2983763"/>
    <lineage>
        <taxon>Bacteria</taxon>
        <taxon>Pseudomonadati</taxon>
        <taxon>Pseudomonadota</taxon>
        <taxon>Alphaproteobacteria</taxon>
        <taxon>Hyphomicrobiales</taxon>
        <taxon>Rhizobiaceae</taxon>
        <taxon>Hoeflea</taxon>
    </lineage>
</organism>
<gene>
    <name evidence="3" type="ORF">OEG84_05210</name>
</gene>
<dbReference type="InterPro" id="IPR019405">
    <property type="entry name" value="Lactonase_7-beta_prop"/>
</dbReference>
<evidence type="ECO:0000256" key="2">
    <source>
        <dbReference type="ARBA" id="ARBA00022526"/>
    </source>
</evidence>
<evidence type="ECO:0000256" key="1">
    <source>
        <dbReference type="ARBA" id="ARBA00005564"/>
    </source>
</evidence>
<sequence>MTISDLFVSGCNHPTGYFATSNSPGISIFRIDVAQTSAELLSRFEEIENPTFMIASPAGDRLYASSEMPLWAEGAVTGFALSPDHRTITRLGRQSSAGSITAHLSLDRTGRYVLISNHGWDEDLGGRDQALALVAVDAQTGVGDIVASTKQTGTGLQLPRQGRSHPHAALATADNRHIVVSDLGADALMVYRFEVEAGAIALAHTVALTPGTGPRHMAFSHDCAFLHVCGELDSSVTSLRVDQASGALEIIGRCRTIPTDWSDLNHTSELALAPSGQHLYVANRGHDSIARIAIDPATGTPEMVDHVASGGKTPRHFASDPDGQLLAVANQDSDRVNFLAIAADDALQALDFHLEIGTPTCVGFVPWGT</sequence>
<dbReference type="RefSeq" id="WP_267652739.1">
    <property type="nucleotide sequence ID" value="NZ_JAOVZR010000001.1"/>
</dbReference>
<accession>A0ABT3Z5T5</accession>